<dbReference type="InterPro" id="IPR043151">
    <property type="entry name" value="BAH_sf"/>
</dbReference>
<dbReference type="CDD" id="cd04370">
    <property type="entry name" value="BAH"/>
    <property type="match status" value="1"/>
</dbReference>
<evidence type="ECO:0000256" key="9">
    <source>
        <dbReference type="SAM" id="MobiDB-lite"/>
    </source>
</evidence>
<dbReference type="SUPFAM" id="SSF57716">
    <property type="entry name" value="Glucocorticoid receptor-like (DNA-binding domain)"/>
    <property type="match status" value="1"/>
</dbReference>
<evidence type="ECO:0000256" key="4">
    <source>
        <dbReference type="ARBA" id="ARBA00023015"/>
    </source>
</evidence>
<dbReference type="Proteomes" id="UP001054857">
    <property type="component" value="Unassembled WGS sequence"/>
</dbReference>
<evidence type="ECO:0000259" key="10">
    <source>
        <dbReference type="PROSITE" id="PS50114"/>
    </source>
</evidence>
<feature type="domain" description="GATA-type" evidence="10">
    <location>
        <begin position="284"/>
        <end position="319"/>
    </location>
</feature>
<dbReference type="PROSITE" id="PS50114">
    <property type="entry name" value="GATA_ZN_FINGER_2"/>
    <property type="match status" value="1"/>
</dbReference>
<evidence type="ECO:0000259" key="11">
    <source>
        <dbReference type="PROSITE" id="PS51038"/>
    </source>
</evidence>
<dbReference type="InterPro" id="IPR000679">
    <property type="entry name" value="Znf_GATA"/>
</dbReference>
<evidence type="ECO:0000256" key="8">
    <source>
        <dbReference type="PROSITE-ProRule" id="PRU00094"/>
    </source>
</evidence>
<dbReference type="Gene3D" id="2.30.30.490">
    <property type="match status" value="1"/>
</dbReference>
<feature type="region of interest" description="Disordered" evidence="9">
    <location>
        <begin position="323"/>
        <end position="383"/>
    </location>
</feature>
<dbReference type="GO" id="GO:0043565">
    <property type="term" value="F:sequence-specific DNA binding"/>
    <property type="evidence" value="ECO:0007669"/>
    <property type="project" value="InterPro"/>
</dbReference>
<comment type="caution">
    <text evidence="12">The sequence shown here is derived from an EMBL/GenBank/DDBJ whole genome shotgun (WGS) entry which is preliminary data.</text>
</comment>
<accession>A0AAD3DXB4</accession>
<dbReference type="GO" id="GO:0003682">
    <property type="term" value="F:chromatin binding"/>
    <property type="evidence" value="ECO:0007669"/>
    <property type="project" value="InterPro"/>
</dbReference>
<dbReference type="PROSITE" id="PS00344">
    <property type="entry name" value="GATA_ZN_FINGER_1"/>
    <property type="match status" value="1"/>
</dbReference>
<dbReference type="Pfam" id="PF00320">
    <property type="entry name" value="GATA"/>
    <property type="match status" value="1"/>
</dbReference>
<dbReference type="EMBL" id="BMAR01000032">
    <property type="protein sequence ID" value="GFR49765.1"/>
    <property type="molecule type" value="Genomic_DNA"/>
</dbReference>
<dbReference type="InterPro" id="IPR001025">
    <property type="entry name" value="BAH_dom"/>
</dbReference>
<evidence type="ECO:0000313" key="13">
    <source>
        <dbReference type="Proteomes" id="UP001054857"/>
    </source>
</evidence>
<evidence type="ECO:0000256" key="7">
    <source>
        <dbReference type="ARBA" id="ARBA00037539"/>
    </source>
</evidence>
<keyword evidence="13" id="KW-1185">Reference proteome</keyword>
<feature type="region of interest" description="Disordered" evidence="9">
    <location>
        <begin position="269"/>
        <end position="291"/>
    </location>
</feature>
<dbReference type="InterPro" id="IPR013088">
    <property type="entry name" value="Znf_NHR/GATA"/>
</dbReference>
<evidence type="ECO:0000256" key="2">
    <source>
        <dbReference type="ARBA" id="ARBA00022771"/>
    </source>
</evidence>
<dbReference type="PANTHER" id="PTHR47172:SF24">
    <property type="entry name" value="GATA ZINC FINGER DOMAIN-CONTAINING PROTEIN 14-RELATED"/>
    <property type="match status" value="1"/>
</dbReference>
<feature type="domain" description="BAH" evidence="11">
    <location>
        <begin position="31"/>
        <end position="158"/>
    </location>
</feature>
<name>A0AAD3DXB4_9CHLO</name>
<dbReference type="PROSITE" id="PS51038">
    <property type="entry name" value="BAH"/>
    <property type="match status" value="1"/>
</dbReference>
<evidence type="ECO:0000313" key="12">
    <source>
        <dbReference type="EMBL" id="GFR49765.1"/>
    </source>
</evidence>
<reference evidence="12 13" key="1">
    <citation type="journal article" date="2021" name="Sci. Rep.">
        <title>Genome sequencing of the multicellular alga Astrephomene provides insights into convergent evolution of germ-soma differentiation.</title>
        <authorList>
            <person name="Yamashita S."/>
            <person name="Yamamoto K."/>
            <person name="Matsuzaki R."/>
            <person name="Suzuki S."/>
            <person name="Yamaguchi H."/>
            <person name="Hirooka S."/>
            <person name="Minakuchi Y."/>
            <person name="Miyagishima S."/>
            <person name="Kawachi M."/>
            <person name="Toyoda A."/>
            <person name="Nozaki H."/>
        </authorList>
    </citation>
    <scope>NUCLEOTIDE SEQUENCE [LARGE SCALE GENOMIC DNA]</scope>
    <source>
        <strain evidence="12 13">NIES-4017</strain>
    </source>
</reference>
<dbReference type="SMART" id="SM00439">
    <property type="entry name" value="BAH"/>
    <property type="match status" value="1"/>
</dbReference>
<evidence type="ECO:0000256" key="1">
    <source>
        <dbReference type="ARBA" id="ARBA00022723"/>
    </source>
</evidence>
<dbReference type="SMART" id="SM00401">
    <property type="entry name" value="ZnF_GATA"/>
    <property type="match status" value="1"/>
</dbReference>
<dbReference type="Pfam" id="PF01426">
    <property type="entry name" value="BAH"/>
    <property type="match status" value="1"/>
</dbReference>
<dbReference type="Gene3D" id="3.30.50.10">
    <property type="entry name" value="Erythroid Transcription Factor GATA-1, subunit A"/>
    <property type="match status" value="1"/>
</dbReference>
<keyword evidence="2 8" id="KW-0863">Zinc-finger</keyword>
<protein>
    <recommendedName>
        <fullName evidence="14">GATA-type domain-containing protein</fullName>
    </recommendedName>
</protein>
<gene>
    <name evidence="12" type="ORF">Agub_g11928</name>
</gene>
<keyword evidence="1" id="KW-0479">Metal-binding</keyword>
<dbReference type="GO" id="GO:0008270">
    <property type="term" value="F:zinc ion binding"/>
    <property type="evidence" value="ECO:0007669"/>
    <property type="project" value="UniProtKB-KW"/>
</dbReference>
<dbReference type="AlphaFoldDB" id="A0AAD3DXB4"/>
<keyword evidence="5" id="KW-0804">Transcription</keyword>
<evidence type="ECO:0000256" key="5">
    <source>
        <dbReference type="ARBA" id="ARBA00023163"/>
    </source>
</evidence>
<evidence type="ECO:0000256" key="6">
    <source>
        <dbReference type="ARBA" id="ARBA00024019"/>
    </source>
</evidence>
<dbReference type="CDD" id="cd00202">
    <property type="entry name" value="ZnF_GATA"/>
    <property type="match status" value="1"/>
</dbReference>
<sequence length="383" mass="41249">MSGSLQLFCWAGEGQVKDKKIYYQGFSLDGQTYNVGDCVFLFPEYEHFPPYIARILAAWVDQNVEPEALPEVTHCIEVKWFERRVNLEPSTRGIEESEREVFELEDTDVNPIGCISGKCRIIRAQNYEEACSRCGNAAGWFFCRGYFHQSTNSFVAYTPSEMAAGEAEGAAAALPPPGPQQPQQQQRGAGLLGEGARGEADHLPLQQLRAPGGLPGSGAQALDPRGRPAGEGPSHPGGPHPGFPNGLKEVAAAGSEAEELVQAGRVLQHNPPPAQQQPASKRQKATGRTCMSCGVTSTPQWREGPMGPKTLCNACGVRYVRSQQRAAGQKRSGGGPKNGQGRLQEPTPPRAQQQADRVTKRGTKAYRNEPPTDPSDGEAGAMS</sequence>
<evidence type="ECO:0008006" key="14">
    <source>
        <dbReference type="Google" id="ProtNLM"/>
    </source>
</evidence>
<dbReference type="GO" id="GO:0006355">
    <property type="term" value="P:regulation of DNA-templated transcription"/>
    <property type="evidence" value="ECO:0007669"/>
    <property type="project" value="InterPro"/>
</dbReference>
<comment type="function">
    <text evidence="7">Transcriptional regulator that specifically binds 5'-GATA-3' or 5'-GAT-3' motifs within gene promoters.</text>
</comment>
<proteinExistence type="inferred from homology"/>
<feature type="region of interest" description="Disordered" evidence="9">
    <location>
        <begin position="167"/>
        <end position="248"/>
    </location>
</feature>
<dbReference type="PANTHER" id="PTHR47172">
    <property type="entry name" value="OS01G0976800 PROTEIN"/>
    <property type="match status" value="1"/>
</dbReference>
<keyword evidence="3" id="KW-0862">Zinc</keyword>
<organism evidence="12 13">
    <name type="scientific">Astrephomene gubernaculifera</name>
    <dbReference type="NCBI Taxonomy" id="47775"/>
    <lineage>
        <taxon>Eukaryota</taxon>
        <taxon>Viridiplantae</taxon>
        <taxon>Chlorophyta</taxon>
        <taxon>core chlorophytes</taxon>
        <taxon>Chlorophyceae</taxon>
        <taxon>CS clade</taxon>
        <taxon>Chlamydomonadales</taxon>
        <taxon>Astrephomenaceae</taxon>
        <taxon>Astrephomene</taxon>
    </lineage>
</organism>
<keyword evidence="4" id="KW-0805">Transcription regulation</keyword>
<comment type="similarity">
    <text evidence="6">Belongs to the type IV zinc-finger family. Class B subfamily.</text>
</comment>
<evidence type="ECO:0000256" key="3">
    <source>
        <dbReference type="ARBA" id="ARBA00022833"/>
    </source>
</evidence>